<protein>
    <recommendedName>
        <fullName evidence="4">Tat pathway signal sequence domain protein</fullName>
    </recommendedName>
</protein>
<evidence type="ECO:0000256" key="1">
    <source>
        <dbReference type="SAM" id="SignalP"/>
    </source>
</evidence>
<evidence type="ECO:0000313" key="3">
    <source>
        <dbReference type="Proteomes" id="UP000198417"/>
    </source>
</evidence>
<feature type="signal peptide" evidence="1">
    <location>
        <begin position="1"/>
        <end position="21"/>
    </location>
</feature>
<organism evidence="2 3">
    <name type="scientific">Puniceibacterium sediminis</name>
    <dbReference type="NCBI Taxonomy" id="1608407"/>
    <lineage>
        <taxon>Bacteria</taxon>
        <taxon>Pseudomonadati</taxon>
        <taxon>Pseudomonadota</taxon>
        <taxon>Alphaproteobacteria</taxon>
        <taxon>Rhodobacterales</taxon>
        <taxon>Paracoccaceae</taxon>
        <taxon>Puniceibacterium</taxon>
    </lineage>
</organism>
<proteinExistence type="predicted"/>
<dbReference type="EMBL" id="FZNN01000019">
    <property type="protein sequence ID" value="SNR73494.1"/>
    <property type="molecule type" value="Genomic_DNA"/>
</dbReference>
<gene>
    <name evidence="2" type="ORF">SAMN06265370_11950</name>
</gene>
<keyword evidence="1" id="KW-0732">Signal</keyword>
<dbReference type="Proteomes" id="UP000198417">
    <property type="component" value="Unassembled WGS sequence"/>
</dbReference>
<name>A0A238YS50_9RHOB</name>
<dbReference type="AlphaFoldDB" id="A0A238YS50"/>
<dbReference type="RefSeq" id="WP_245841050.1">
    <property type="nucleotide sequence ID" value="NZ_FZNN01000019.1"/>
</dbReference>
<evidence type="ECO:0008006" key="4">
    <source>
        <dbReference type="Google" id="ProtNLM"/>
    </source>
</evidence>
<sequence>MLRLLMTCVALLLTAPQTVLAGGGDPPTGKGVILELNSAVTVEGACRLSFLAQNLYAQPITSAVYETVLFTAGGDIDRLTLFDFGTLPVGRPRVRQFDIQGVACDTIGRVLINGASTCTGEGLPDAACDTGLVLRSRTTMELLG</sequence>
<keyword evidence="3" id="KW-1185">Reference proteome</keyword>
<accession>A0A238YS50</accession>
<reference evidence="2 3" key="1">
    <citation type="submission" date="2017-06" db="EMBL/GenBank/DDBJ databases">
        <authorList>
            <person name="Kim H.J."/>
            <person name="Triplett B.A."/>
        </authorList>
    </citation>
    <scope>NUCLEOTIDE SEQUENCE [LARGE SCALE GENOMIC DNA]</scope>
    <source>
        <strain evidence="2 3">DSM 29052</strain>
    </source>
</reference>
<evidence type="ECO:0000313" key="2">
    <source>
        <dbReference type="EMBL" id="SNR73494.1"/>
    </source>
</evidence>
<feature type="chain" id="PRO_5013099574" description="Tat pathway signal sequence domain protein" evidence="1">
    <location>
        <begin position="22"/>
        <end position="144"/>
    </location>
</feature>